<feature type="transmembrane region" description="Helical" evidence="1">
    <location>
        <begin position="286"/>
        <end position="309"/>
    </location>
</feature>
<feature type="non-terminal residue" evidence="2">
    <location>
        <position position="1"/>
    </location>
</feature>
<name>A0A382BIT6_9ZZZZ</name>
<evidence type="ECO:0008006" key="3">
    <source>
        <dbReference type="Google" id="ProtNLM"/>
    </source>
</evidence>
<evidence type="ECO:0000313" key="2">
    <source>
        <dbReference type="EMBL" id="SVB13083.1"/>
    </source>
</evidence>
<sequence>GFVLPFWIVIGTFAASMLVNLVANPILHTVGVLHTWEPGMSAIPTQIGNSFDFWLSFTIGSAILVALMGFWMVGKTLFQLRGKKGRGDTTEIPKDRGDIPIPVALGIWGVSTAGFVVLVAFLVPEFPWWITAAFGFIWTPIYSYIGARMIGLTGSPQGVSFPYLREGSFYLSGYQGAGIWFAPIPIFQWGFEAAAFKQLELTKTRFGSIIKLSAVTIVIMFVCSFIFWSFIWKLGPIPSSAYPYVQKFWPFHATMQAFWAKSTLPDAAGNALVSQIIRWDYIGTGFLGSALVLGLLALFKAPLAVFYGFVGGIGYWPHFVILNMVGALLGRYYFEHRFGEGRWRAYTPILLAGYSCGMGLVGMSSIAVALISKAVSSIVF</sequence>
<dbReference type="EMBL" id="UINC01029779">
    <property type="protein sequence ID" value="SVB13083.1"/>
    <property type="molecule type" value="Genomic_DNA"/>
</dbReference>
<keyword evidence="1" id="KW-1133">Transmembrane helix</keyword>
<feature type="transmembrane region" description="Helical" evidence="1">
    <location>
        <begin position="168"/>
        <end position="189"/>
    </location>
</feature>
<feature type="transmembrane region" description="Helical" evidence="1">
    <location>
        <begin position="315"/>
        <end position="334"/>
    </location>
</feature>
<keyword evidence="1" id="KW-0812">Transmembrane</keyword>
<evidence type="ECO:0000256" key="1">
    <source>
        <dbReference type="SAM" id="Phobius"/>
    </source>
</evidence>
<feature type="transmembrane region" description="Helical" evidence="1">
    <location>
        <begin position="128"/>
        <end position="147"/>
    </location>
</feature>
<gene>
    <name evidence="2" type="ORF">METZ01_LOCUS165937</name>
</gene>
<protein>
    <recommendedName>
        <fullName evidence="3">Peptide transporter</fullName>
    </recommendedName>
</protein>
<dbReference type="AlphaFoldDB" id="A0A382BIT6"/>
<feature type="transmembrane region" description="Helical" evidence="1">
    <location>
        <begin position="53"/>
        <end position="78"/>
    </location>
</feature>
<feature type="transmembrane region" description="Helical" evidence="1">
    <location>
        <begin position="346"/>
        <end position="371"/>
    </location>
</feature>
<proteinExistence type="predicted"/>
<organism evidence="2">
    <name type="scientific">marine metagenome</name>
    <dbReference type="NCBI Taxonomy" id="408172"/>
    <lineage>
        <taxon>unclassified sequences</taxon>
        <taxon>metagenomes</taxon>
        <taxon>ecological metagenomes</taxon>
    </lineage>
</organism>
<reference evidence="2" key="1">
    <citation type="submission" date="2018-05" db="EMBL/GenBank/DDBJ databases">
        <authorList>
            <person name="Lanie J.A."/>
            <person name="Ng W.-L."/>
            <person name="Kazmierczak K.M."/>
            <person name="Andrzejewski T.M."/>
            <person name="Davidsen T.M."/>
            <person name="Wayne K.J."/>
            <person name="Tettelin H."/>
            <person name="Glass J.I."/>
            <person name="Rusch D."/>
            <person name="Podicherti R."/>
            <person name="Tsui H.-C.T."/>
            <person name="Winkler M.E."/>
        </authorList>
    </citation>
    <scope>NUCLEOTIDE SEQUENCE</scope>
</reference>
<keyword evidence="1" id="KW-0472">Membrane</keyword>
<feature type="transmembrane region" description="Helical" evidence="1">
    <location>
        <begin position="209"/>
        <end position="231"/>
    </location>
</feature>
<feature type="transmembrane region" description="Helical" evidence="1">
    <location>
        <begin position="7"/>
        <end position="33"/>
    </location>
</feature>
<feature type="transmembrane region" description="Helical" evidence="1">
    <location>
        <begin position="99"/>
        <end position="122"/>
    </location>
</feature>
<accession>A0A382BIT6</accession>